<comment type="caution">
    <text evidence="2">The sequence shown here is derived from an EMBL/GenBank/DDBJ whole genome shotgun (WGS) entry which is preliminary data.</text>
</comment>
<evidence type="ECO:0000313" key="3">
    <source>
        <dbReference type="Proteomes" id="UP000247409"/>
    </source>
</evidence>
<dbReference type="Proteomes" id="UP000247409">
    <property type="component" value="Unassembled WGS sequence"/>
</dbReference>
<protein>
    <submittedName>
        <fullName evidence="2">Uncharacterized protein</fullName>
    </submittedName>
</protein>
<sequence>MLSATAQVSDPANAVFLRKTVSAELYTGKMNVLKVNFPGERKNHNHGRISQGTKNYSTEY</sequence>
<proteinExistence type="predicted"/>
<keyword evidence="3" id="KW-1185">Reference proteome</keyword>
<dbReference type="EMBL" id="NBIV01000526">
    <property type="protein sequence ID" value="PXF39681.1"/>
    <property type="molecule type" value="Genomic_DNA"/>
</dbReference>
<feature type="region of interest" description="Disordered" evidence="1">
    <location>
        <begin position="38"/>
        <end position="60"/>
    </location>
</feature>
<dbReference type="AlphaFoldDB" id="A0A2V3IC85"/>
<name>A0A2V3IC85_9FLOR</name>
<gene>
    <name evidence="2" type="ORF">BWQ96_10615</name>
</gene>
<organism evidence="2 3">
    <name type="scientific">Gracilariopsis chorda</name>
    <dbReference type="NCBI Taxonomy" id="448386"/>
    <lineage>
        <taxon>Eukaryota</taxon>
        <taxon>Rhodophyta</taxon>
        <taxon>Florideophyceae</taxon>
        <taxon>Rhodymeniophycidae</taxon>
        <taxon>Gracilariales</taxon>
        <taxon>Gracilariaceae</taxon>
        <taxon>Gracilariopsis</taxon>
    </lineage>
</organism>
<feature type="compositionally biased region" description="Polar residues" evidence="1">
    <location>
        <begin position="48"/>
        <end position="60"/>
    </location>
</feature>
<evidence type="ECO:0000313" key="2">
    <source>
        <dbReference type="EMBL" id="PXF39681.1"/>
    </source>
</evidence>
<evidence type="ECO:0000256" key="1">
    <source>
        <dbReference type="SAM" id="MobiDB-lite"/>
    </source>
</evidence>
<reference evidence="2 3" key="1">
    <citation type="journal article" date="2018" name="Mol. Biol. Evol.">
        <title>Analysis of the draft genome of the red seaweed Gracilariopsis chorda provides insights into genome size evolution in Rhodophyta.</title>
        <authorList>
            <person name="Lee J."/>
            <person name="Yang E.C."/>
            <person name="Graf L."/>
            <person name="Yang J.H."/>
            <person name="Qiu H."/>
            <person name="Zel Zion U."/>
            <person name="Chan C.X."/>
            <person name="Stephens T.G."/>
            <person name="Weber A.P.M."/>
            <person name="Boo G.H."/>
            <person name="Boo S.M."/>
            <person name="Kim K.M."/>
            <person name="Shin Y."/>
            <person name="Jung M."/>
            <person name="Lee S.J."/>
            <person name="Yim H.S."/>
            <person name="Lee J.H."/>
            <person name="Bhattacharya D."/>
            <person name="Yoon H.S."/>
        </authorList>
    </citation>
    <scope>NUCLEOTIDE SEQUENCE [LARGE SCALE GENOMIC DNA]</scope>
    <source>
        <strain evidence="2 3">SKKU-2015</strain>
        <tissue evidence="2">Whole body</tissue>
    </source>
</reference>
<accession>A0A2V3IC85</accession>